<evidence type="ECO:0000313" key="5">
    <source>
        <dbReference type="EMBL" id="OGM60420.1"/>
    </source>
</evidence>
<keyword evidence="2" id="KW-0479">Metal-binding</keyword>
<dbReference type="EMBL" id="MGHD01000004">
    <property type="protein sequence ID" value="OGM60420.1"/>
    <property type="molecule type" value="Genomic_DNA"/>
</dbReference>
<evidence type="ECO:0000313" key="6">
    <source>
        <dbReference type="Proteomes" id="UP000176404"/>
    </source>
</evidence>
<dbReference type="InterPro" id="IPR011650">
    <property type="entry name" value="Peptidase_M20_dimer"/>
</dbReference>
<protein>
    <recommendedName>
        <fullName evidence="4">Peptidase M20 dimerisation domain-containing protein</fullName>
    </recommendedName>
</protein>
<sequence>MTEQNLLGPLLHILKIPSVSTQDKHLPEMKKARDYLVNLFQSIGFKTKILKGKRHDAVFAELTTNNRPAGRHGRQPTTLIYGHYDVQPPDPMGEWKTPPFEPTIKQGKIYGRGTTDQKGQLMIHIMAVKKLLKSRPRGVNFKFIIEGEEEIGSVSVEEIVKKYKDLLKADYLVVSDSQMPEEDQPSIDVSLRGLLYTEVKIQTAKHDLHSGQFGGAAENPANLLAHIIAKLKDENGKILIPNFYKNVMKPTKEELKAYKSSGLTTSKVKKEGGLYLIGGGESELNMVDRMWTRPTLDINGIWSGYTNEGAKTIIPAKASAKISMRLVPNQNPGKIFTNFEEYIKKLTPEGAKITIKRHADCLPYKAPTDDPVFSLIKQSLKKAFGKYPVFTAVGGSVGFVPIVARELNIPCILVGFGLPTDNLHAPNEHFSLSNYYKGIETMEDFYLNLDKIEVS</sequence>
<reference evidence="5 6" key="1">
    <citation type="journal article" date="2016" name="Nat. Commun.">
        <title>Thousands of microbial genomes shed light on interconnected biogeochemical processes in an aquifer system.</title>
        <authorList>
            <person name="Anantharaman K."/>
            <person name="Brown C.T."/>
            <person name="Hug L.A."/>
            <person name="Sharon I."/>
            <person name="Castelle C.J."/>
            <person name="Probst A.J."/>
            <person name="Thomas B.C."/>
            <person name="Singh A."/>
            <person name="Wilkins M.J."/>
            <person name="Karaoz U."/>
            <person name="Brodie E.L."/>
            <person name="Williams K.H."/>
            <person name="Hubbard S.S."/>
            <person name="Banfield J.F."/>
        </authorList>
    </citation>
    <scope>NUCLEOTIDE SEQUENCE [LARGE SCALE GENOMIC DNA]</scope>
</reference>
<dbReference type="GO" id="GO:0008233">
    <property type="term" value="F:peptidase activity"/>
    <property type="evidence" value="ECO:0007669"/>
    <property type="project" value="UniProtKB-KW"/>
</dbReference>
<dbReference type="Proteomes" id="UP000176404">
    <property type="component" value="Unassembled WGS sequence"/>
</dbReference>
<dbReference type="GO" id="GO:0006508">
    <property type="term" value="P:proteolysis"/>
    <property type="evidence" value="ECO:0007669"/>
    <property type="project" value="UniProtKB-KW"/>
</dbReference>
<keyword evidence="3" id="KW-0378">Hydrolase</keyword>
<keyword evidence="1" id="KW-0645">Protease</keyword>
<dbReference type="AlphaFoldDB" id="A0A1F8B908"/>
<dbReference type="SUPFAM" id="SSF53187">
    <property type="entry name" value="Zn-dependent exopeptidases"/>
    <property type="match status" value="1"/>
</dbReference>
<evidence type="ECO:0000256" key="2">
    <source>
        <dbReference type="ARBA" id="ARBA00022723"/>
    </source>
</evidence>
<dbReference type="Gene3D" id="3.30.70.360">
    <property type="match status" value="1"/>
</dbReference>
<accession>A0A1F8B908</accession>
<dbReference type="NCBIfam" id="NF005914">
    <property type="entry name" value="PRK07907.1"/>
    <property type="match status" value="1"/>
</dbReference>
<proteinExistence type="predicted"/>
<dbReference type="NCBIfam" id="NF006053">
    <property type="entry name" value="PRK08201.1"/>
    <property type="match status" value="1"/>
</dbReference>
<dbReference type="NCBIfam" id="NF006579">
    <property type="entry name" value="PRK09104.1"/>
    <property type="match status" value="1"/>
</dbReference>
<dbReference type="Pfam" id="PF07687">
    <property type="entry name" value="M20_dimer"/>
    <property type="match status" value="1"/>
</dbReference>
<dbReference type="Gene3D" id="3.40.630.10">
    <property type="entry name" value="Zn peptidases"/>
    <property type="match status" value="1"/>
</dbReference>
<comment type="caution">
    <text evidence="5">The sequence shown here is derived from an EMBL/GenBank/DDBJ whole genome shotgun (WGS) entry which is preliminary data.</text>
</comment>
<dbReference type="PANTHER" id="PTHR43270:SF12">
    <property type="entry name" value="SUCCINYL-DIAMINOPIMELATE DESUCCINYLASE"/>
    <property type="match status" value="1"/>
</dbReference>
<evidence type="ECO:0000256" key="1">
    <source>
        <dbReference type="ARBA" id="ARBA00022670"/>
    </source>
</evidence>
<dbReference type="GO" id="GO:0046872">
    <property type="term" value="F:metal ion binding"/>
    <property type="evidence" value="ECO:0007669"/>
    <property type="project" value="UniProtKB-KW"/>
</dbReference>
<dbReference type="STRING" id="1802517.A2892_00085"/>
<name>A0A1F8B908_9BACT</name>
<organism evidence="5 6">
    <name type="scientific">Candidatus Woesebacteria bacterium RIFCSPLOWO2_01_FULL_39_10b</name>
    <dbReference type="NCBI Taxonomy" id="1802517"/>
    <lineage>
        <taxon>Bacteria</taxon>
        <taxon>Candidatus Woeseibacteriota</taxon>
    </lineage>
</organism>
<dbReference type="InterPro" id="IPR002933">
    <property type="entry name" value="Peptidase_M20"/>
</dbReference>
<dbReference type="InterPro" id="IPR051458">
    <property type="entry name" value="Cyt/Met_Dipeptidase"/>
</dbReference>
<feature type="domain" description="Peptidase M20 dimerisation" evidence="4">
    <location>
        <begin position="198"/>
        <end position="350"/>
    </location>
</feature>
<dbReference type="Pfam" id="PF01546">
    <property type="entry name" value="Peptidase_M20"/>
    <property type="match status" value="1"/>
</dbReference>
<evidence type="ECO:0000259" key="4">
    <source>
        <dbReference type="Pfam" id="PF07687"/>
    </source>
</evidence>
<dbReference type="PANTHER" id="PTHR43270">
    <property type="entry name" value="BETA-ALA-HIS DIPEPTIDASE"/>
    <property type="match status" value="1"/>
</dbReference>
<gene>
    <name evidence="5" type="ORF">A2892_00085</name>
</gene>
<evidence type="ECO:0000256" key="3">
    <source>
        <dbReference type="ARBA" id="ARBA00022801"/>
    </source>
</evidence>